<dbReference type="GO" id="GO:0004335">
    <property type="term" value="F:galactokinase activity"/>
    <property type="evidence" value="ECO:0007669"/>
    <property type="project" value="UniProtKB-UniRule"/>
</dbReference>
<dbReference type="InterPro" id="IPR020568">
    <property type="entry name" value="Ribosomal_Su5_D2-typ_SF"/>
</dbReference>
<evidence type="ECO:0000259" key="13">
    <source>
        <dbReference type="Pfam" id="PF08544"/>
    </source>
</evidence>
<sequence>MTNNQFTADFQQLFGHPAQGLSVAPGRVNLIGEFTDYNLGYVLPCALNFSTQVLFKTRDDKQVVVYSNNYPGEQDSFSIDNDIAQGDSQWGNYIRAVVYVLKKRGYALGGIELLISSDVPQGAGLSSSAALEVSIAGAFNQAFNLRIDTKTIALIGQQAENEFMHCQCGIMDQLISAQAEAGHALKIDCDDLSTEKVLIPEDLNLVIVNSNYPRKLVESEYNQRRLDCEGAAQKMQVSSLRQANLALLEQTKAVLTENEYKRAFHVLSENQRVVDTVTALANNSMDDLRDLLAASHQSLRDNFEVTVPATDGLVDIISRALEGKGAVRMTGGGFGGAVICLCRDDEIAVVKAAVEREYQPKFDLHADIFVCQAGTGLAVNTVS</sequence>
<dbReference type="InterPro" id="IPR006206">
    <property type="entry name" value="Mevalonate/galactokinase"/>
</dbReference>
<evidence type="ECO:0000256" key="11">
    <source>
        <dbReference type="NCBIfam" id="TIGR00131"/>
    </source>
</evidence>
<evidence type="ECO:0000256" key="6">
    <source>
        <dbReference type="ARBA" id="ARBA00022777"/>
    </source>
</evidence>
<organism evidence="15 16">
    <name type="scientific">Thalassotalea euphylliae</name>
    <dbReference type="NCBI Taxonomy" id="1655234"/>
    <lineage>
        <taxon>Bacteria</taxon>
        <taxon>Pseudomonadati</taxon>
        <taxon>Pseudomonadota</taxon>
        <taxon>Gammaproteobacteria</taxon>
        <taxon>Alteromonadales</taxon>
        <taxon>Colwelliaceae</taxon>
        <taxon>Thalassotalea</taxon>
    </lineage>
</organism>
<dbReference type="FunFam" id="3.30.70.890:FF:000001">
    <property type="entry name" value="Galactokinase"/>
    <property type="match status" value="1"/>
</dbReference>
<dbReference type="Gene3D" id="3.30.230.10">
    <property type="match status" value="1"/>
</dbReference>
<dbReference type="Pfam" id="PF10509">
    <property type="entry name" value="GalKase_gal_bdg"/>
    <property type="match status" value="1"/>
</dbReference>
<dbReference type="InterPro" id="IPR013750">
    <property type="entry name" value="GHMP_kinase_C_dom"/>
</dbReference>
<accession>A0A3E0TNP8</accession>
<dbReference type="RefSeq" id="WP_116006755.1">
    <property type="nucleotide sequence ID" value="NZ_QUOU01000001.1"/>
</dbReference>
<evidence type="ECO:0000256" key="4">
    <source>
        <dbReference type="ARBA" id="ARBA00022723"/>
    </source>
</evidence>
<dbReference type="SUPFAM" id="SSF54211">
    <property type="entry name" value="Ribosomal protein S5 domain 2-like"/>
    <property type="match status" value="1"/>
</dbReference>
<dbReference type="InterPro" id="IPR006203">
    <property type="entry name" value="GHMP_knse_ATP-bd_CS"/>
</dbReference>
<dbReference type="InterPro" id="IPR036554">
    <property type="entry name" value="GHMP_kinase_C_sf"/>
</dbReference>
<dbReference type="PRINTS" id="PR00473">
    <property type="entry name" value="GALCTOKINASE"/>
</dbReference>
<dbReference type="FunFam" id="3.30.230.10:FF:000017">
    <property type="entry name" value="Galactokinase"/>
    <property type="match status" value="1"/>
</dbReference>
<dbReference type="PROSITE" id="PS00627">
    <property type="entry name" value="GHMP_KINASES_ATP"/>
    <property type="match status" value="1"/>
</dbReference>
<reference evidence="15 16" key="1">
    <citation type="submission" date="2018-08" db="EMBL/GenBank/DDBJ databases">
        <title>Thalassotalea euphylliae genome.</title>
        <authorList>
            <person name="Summers S."/>
            <person name="Rice S.A."/>
            <person name="Freckelton M.L."/>
            <person name="Nedved B.T."/>
            <person name="Hadfield M.G."/>
        </authorList>
    </citation>
    <scope>NUCLEOTIDE SEQUENCE [LARGE SCALE GENOMIC DNA]</scope>
    <source>
        <strain evidence="15 16">H1</strain>
    </source>
</reference>
<dbReference type="InterPro" id="IPR000705">
    <property type="entry name" value="Galactokinase"/>
</dbReference>
<evidence type="ECO:0000256" key="10">
    <source>
        <dbReference type="ARBA" id="ARBA00023277"/>
    </source>
</evidence>
<dbReference type="GO" id="GO:0005524">
    <property type="term" value="F:ATP binding"/>
    <property type="evidence" value="ECO:0007669"/>
    <property type="project" value="UniProtKB-UniRule"/>
</dbReference>
<dbReference type="Pfam" id="PF08544">
    <property type="entry name" value="GHMP_kinases_C"/>
    <property type="match status" value="1"/>
</dbReference>
<dbReference type="PANTHER" id="PTHR10457:SF7">
    <property type="entry name" value="GALACTOKINASE-RELATED"/>
    <property type="match status" value="1"/>
</dbReference>
<dbReference type="Gene3D" id="3.30.70.890">
    <property type="entry name" value="GHMP kinase, C-terminal domain"/>
    <property type="match status" value="1"/>
</dbReference>
<evidence type="ECO:0000256" key="7">
    <source>
        <dbReference type="ARBA" id="ARBA00022840"/>
    </source>
</evidence>
<dbReference type="AlphaFoldDB" id="A0A3E0TNP8"/>
<gene>
    <name evidence="15" type="primary">galK</name>
    <name evidence="15" type="ORF">DXX93_03045</name>
</gene>
<dbReference type="GO" id="GO:0006012">
    <property type="term" value="P:galactose metabolic process"/>
    <property type="evidence" value="ECO:0007669"/>
    <property type="project" value="UniProtKB-UniRule"/>
</dbReference>
<name>A0A3E0TNP8_9GAMM</name>
<dbReference type="InterPro" id="IPR019539">
    <property type="entry name" value="GalKase_N"/>
</dbReference>
<evidence type="ECO:0000313" key="15">
    <source>
        <dbReference type="EMBL" id="REL25625.1"/>
    </source>
</evidence>
<dbReference type="PANTHER" id="PTHR10457">
    <property type="entry name" value="MEVALONATE KINASE/GALACTOKINASE"/>
    <property type="match status" value="1"/>
</dbReference>
<evidence type="ECO:0000256" key="2">
    <source>
        <dbReference type="ARBA" id="ARBA00022490"/>
    </source>
</evidence>
<proteinExistence type="inferred from homology"/>
<dbReference type="PRINTS" id="PR00959">
    <property type="entry name" value="MEVGALKINASE"/>
</dbReference>
<evidence type="ECO:0000256" key="5">
    <source>
        <dbReference type="ARBA" id="ARBA00022741"/>
    </source>
</evidence>
<comment type="caution">
    <text evidence="15">The sequence shown here is derived from an EMBL/GenBank/DDBJ whole genome shotgun (WGS) entry which is preliminary data.</text>
</comment>
<dbReference type="InterPro" id="IPR014721">
    <property type="entry name" value="Ribsml_uS5_D2-typ_fold_subgr"/>
</dbReference>
<keyword evidence="2" id="KW-0963">Cytoplasm</keyword>
<keyword evidence="5" id="KW-0547">Nucleotide-binding</keyword>
<feature type="domain" description="Galactokinase N-terminal" evidence="14">
    <location>
        <begin position="9"/>
        <end position="55"/>
    </location>
</feature>
<dbReference type="SUPFAM" id="SSF55060">
    <property type="entry name" value="GHMP Kinase, C-terminal domain"/>
    <property type="match status" value="1"/>
</dbReference>
<keyword evidence="10" id="KW-0119">Carbohydrate metabolism</keyword>
<evidence type="ECO:0000256" key="8">
    <source>
        <dbReference type="ARBA" id="ARBA00022842"/>
    </source>
</evidence>
<dbReference type="PIRSF" id="PIRSF000530">
    <property type="entry name" value="Galactokinase"/>
    <property type="match status" value="1"/>
</dbReference>
<dbReference type="Proteomes" id="UP000256478">
    <property type="component" value="Unassembled WGS sequence"/>
</dbReference>
<feature type="domain" description="GHMP kinase C-terminal" evidence="13">
    <location>
        <begin position="278"/>
        <end position="358"/>
    </location>
</feature>
<keyword evidence="3 15" id="KW-0808">Transferase</keyword>
<keyword evidence="6 15" id="KW-0418">Kinase</keyword>
<evidence type="ECO:0000259" key="12">
    <source>
        <dbReference type="Pfam" id="PF00288"/>
    </source>
</evidence>
<dbReference type="Pfam" id="PF00288">
    <property type="entry name" value="GHMP_kinases_N"/>
    <property type="match status" value="1"/>
</dbReference>
<keyword evidence="9" id="KW-0299">Galactose metabolism</keyword>
<dbReference type="EMBL" id="QUOU01000001">
    <property type="protein sequence ID" value="REL25625.1"/>
    <property type="molecule type" value="Genomic_DNA"/>
</dbReference>
<dbReference type="NCBIfam" id="TIGR00131">
    <property type="entry name" value="gal_kin"/>
    <property type="match status" value="1"/>
</dbReference>
<keyword evidence="8" id="KW-0460">Magnesium</keyword>
<evidence type="ECO:0000256" key="9">
    <source>
        <dbReference type="ARBA" id="ARBA00023144"/>
    </source>
</evidence>
<evidence type="ECO:0000256" key="3">
    <source>
        <dbReference type="ARBA" id="ARBA00022679"/>
    </source>
</evidence>
<comment type="similarity">
    <text evidence="1">Belongs to the GHMP kinase family. GalK subfamily.</text>
</comment>
<keyword evidence="4" id="KW-0479">Metal-binding</keyword>
<dbReference type="EC" id="2.7.1.6" evidence="11"/>
<evidence type="ECO:0000256" key="1">
    <source>
        <dbReference type="ARBA" id="ARBA00006566"/>
    </source>
</evidence>
<dbReference type="OrthoDB" id="250531at2"/>
<dbReference type="GO" id="GO:0005829">
    <property type="term" value="C:cytosol"/>
    <property type="evidence" value="ECO:0007669"/>
    <property type="project" value="TreeGrafter"/>
</dbReference>
<protein>
    <recommendedName>
        <fullName evidence="11">Galactokinase</fullName>
        <ecNumber evidence="11">2.7.1.6</ecNumber>
    </recommendedName>
</protein>
<evidence type="ECO:0000313" key="16">
    <source>
        <dbReference type="Proteomes" id="UP000256478"/>
    </source>
</evidence>
<feature type="domain" description="GHMP kinase N-terminal" evidence="12">
    <location>
        <begin position="92"/>
        <end position="177"/>
    </location>
</feature>
<dbReference type="InterPro" id="IPR006204">
    <property type="entry name" value="GHMP_kinase_N_dom"/>
</dbReference>
<evidence type="ECO:0000259" key="14">
    <source>
        <dbReference type="Pfam" id="PF10509"/>
    </source>
</evidence>
<keyword evidence="7" id="KW-0067">ATP-binding</keyword>
<dbReference type="GO" id="GO:0046872">
    <property type="term" value="F:metal ion binding"/>
    <property type="evidence" value="ECO:0007669"/>
    <property type="project" value="UniProtKB-KW"/>
</dbReference>